<accession>A0A6A5G010</accession>
<evidence type="ECO:0000313" key="3">
    <source>
        <dbReference type="Proteomes" id="UP000483820"/>
    </source>
</evidence>
<reference evidence="2 3" key="1">
    <citation type="submission" date="2019-12" db="EMBL/GenBank/DDBJ databases">
        <title>Chromosome-level assembly of the Caenorhabditis remanei genome.</title>
        <authorList>
            <person name="Teterina A.A."/>
            <person name="Willis J.H."/>
            <person name="Phillips P.C."/>
        </authorList>
    </citation>
    <scope>NUCLEOTIDE SEQUENCE [LARGE SCALE GENOMIC DNA]</scope>
    <source>
        <strain evidence="2 3">PX506</strain>
        <tissue evidence="2">Whole organism</tissue>
    </source>
</reference>
<dbReference type="CTD" id="9822296"/>
<dbReference type="KEGG" id="crq:GCK72_024723"/>
<name>A0A6A5G010_CAERE</name>
<dbReference type="Proteomes" id="UP000483820">
    <property type="component" value="Chromosome X"/>
</dbReference>
<proteinExistence type="predicted"/>
<feature type="region of interest" description="Disordered" evidence="1">
    <location>
        <begin position="25"/>
        <end position="60"/>
    </location>
</feature>
<dbReference type="AlphaFoldDB" id="A0A6A5G010"/>
<comment type="caution">
    <text evidence="2">The sequence shown here is derived from an EMBL/GenBank/DDBJ whole genome shotgun (WGS) entry which is preliminary data.</text>
</comment>
<feature type="region of interest" description="Disordered" evidence="1">
    <location>
        <begin position="72"/>
        <end position="95"/>
    </location>
</feature>
<dbReference type="EMBL" id="WUAV01000006">
    <property type="protein sequence ID" value="KAF1748256.1"/>
    <property type="molecule type" value="Genomic_DNA"/>
</dbReference>
<sequence>MDLSSLFSNAKSCIFGCLKIRRTPPTVSNQSEAEVPNPANAPELPMDLQQVPNQERPGTPRTQEAVINEAVVPNPDDAPPMDLQAPNPGYDSSPRQEAVVNEVITFERFGFQMAPPEMPLPNQVPIRQ</sequence>
<evidence type="ECO:0000313" key="2">
    <source>
        <dbReference type="EMBL" id="KAF1748256.1"/>
    </source>
</evidence>
<organism evidence="2 3">
    <name type="scientific">Caenorhabditis remanei</name>
    <name type="common">Caenorhabditis vulgaris</name>
    <dbReference type="NCBI Taxonomy" id="31234"/>
    <lineage>
        <taxon>Eukaryota</taxon>
        <taxon>Metazoa</taxon>
        <taxon>Ecdysozoa</taxon>
        <taxon>Nematoda</taxon>
        <taxon>Chromadorea</taxon>
        <taxon>Rhabditida</taxon>
        <taxon>Rhabditina</taxon>
        <taxon>Rhabditomorpha</taxon>
        <taxon>Rhabditoidea</taxon>
        <taxon>Rhabditidae</taxon>
        <taxon>Peloderinae</taxon>
        <taxon>Caenorhabditis</taxon>
    </lineage>
</organism>
<dbReference type="RefSeq" id="XP_003118253.2">
    <property type="nucleotide sequence ID" value="XM_003118205.2"/>
</dbReference>
<evidence type="ECO:0000256" key="1">
    <source>
        <dbReference type="SAM" id="MobiDB-lite"/>
    </source>
</evidence>
<gene>
    <name evidence="2" type="ORF">GCK72_024723</name>
</gene>
<dbReference type="GeneID" id="9822296"/>
<protein>
    <submittedName>
        <fullName evidence="2">Uncharacterized protein</fullName>
    </submittedName>
</protein>